<keyword evidence="3" id="KW-1185">Reference proteome</keyword>
<dbReference type="PANTHER" id="PTHR40072">
    <property type="entry name" value="MOLYBDOPTERIN-GUANINE DINUCLEOTIDE BIOSYNTHESIS ADAPTER PROTEIN-RELATED"/>
    <property type="match status" value="1"/>
</dbReference>
<organism evidence="2 3">
    <name type="scientific">Sulfurirhabdus autotrophica</name>
    <dbReference type="NCBI Taxonomy" id="1706046"/>
    <lineage>
        <taxon>Bacteria</taxon>
        <taxon>Pseudomonadati</taxon>
        <taxon>Pseudomonadota</taxon>
        <taxon>Betaproteobacteria</taxon>
        <taxon>Nitrosomonadales</taxon>
        <taxon>Sulfuricellaceae</taxon>
        <taxon>Sulfurirhabdus</taxon>
    </lineage>
</organism>
<accession>A0A4R3Y4U3</accession>
<protein>
    <submittedName>
        <fullName evidence="2">Molybdopterin guanine dinucleotide biosynthesis accessory protein MobB</fullName>
    </submittedName>
</protein>
<dbReference type="GO" id="GO:0005525">
    <property type="term" value="F:GTP binding"/>
    <property type="evidence" value="ECO:0007669"/>
    <property type="project" value="InterPro"/>
</dbReference>
<dbReference type="OrthoDB" id="9804758at2"/>
<evidence type="ECO:0000313" key="3">
    <source>
        <dbReference type="Proteomes" id="UP000295367"/>
    </source>
</evidence>
<dbReference type="Proteomes" id="UP000295367">
    <property type="component" value="Unassembled WGS sequence"/>
</dbReference>
<evidence type="ECO:0000313" key="2">
    <source>
        <dbReference type="EMBL" id="TCV86737.1"/>
    </source>
</evidence>
<dbReference type="EMBL" id="SMCO01000006">
    <property type="protein sequence ID" value="TCV86737.1"/>
    <property type="molecule type" value="Genomic_DNA"/>
</dbReference>
<dbReference type="AlphaFoldDB" id="A0A4R3Y4U3"/>
<gene>
    <name evidence="2" type="ORF">EDC63_10698</name>
</gene>
<dbReference type="Pfam" id="PF03205">
    <property type="entry name" value="MobB"/>
    <property type="match status" value="1"/>
</dbReference>
<dbReference type="PANTHER" id="PTHR40072:SF1">
    <property type="entry name" value="MOLYBDOPTERIN-GUANINE DINUCLEOTIDE BIOSYNTHESIS ADAPTER PROTEIN"/>
    <property type="match status" value="1"/>
</dbReference>
<dbReference type="CDD" id="cd03116">
    <property type="entry name" value="MobB"/>
    <property type="match status" value="1"/>
</dbReference>
<feature type="domain" description="Molybdopterin-guanine dinucleotide biosynthesis protein B (MobB)" evidence="1">
    <location>
        <begin position="3"/>
        <end position="135"/>
    </location>
</feature>
<dbReference type="InterPro" id="IPR027417">
    <property type="entry name" value="P-loop_NTPase"/>
</dbReference>
<reference evidence="2 3" key="1">
    <citation type="submission" date="2019-03" db="EMBL/GenBank/DDBJ databases">
        <title>Genomic Encyclopedia of Type Strains, Phase IV (KMG-IV): sequencing the most valuable type-strain genomes for metagenomic binning, comparative biology and taxonomic classification.</title>
        <authorList>
            <person name="Goeker M."/>
        </authorList>
    </citation>
    <scope>NUCLEOTIDE SEQUENCE [LARGE SCALE GENOMIC DNA]</scope>
    <source>
        <strain evidence="2 3">DSM 100309</strain>
    </source>
</reference>
<name>A0A4R3Y4U3_9PROT</name>
<dbReference type="InterPro" id="IPR052539">
    <property type="entry name" value="MGD_biosynthesis_adapter"/>
</dbReference>
<dbReference type="SUPFAM" id="SSF52540">
    <property type="entry name" value="P-loop containing nucleoside triphosphate hydrolases"/>
    <property type="match status" value="1"/>
</dbReference>
<proteinExistence type="predicted"/>
<dbReference type="NCBIfam" id="TIGR00176">
    <property type="entry name" value="mobB"/>
    <property type="match status" value="1"/>
</dbReference>
<dbReference type="InterPro" id="IPR004435">
    <property type="entry name" value="MobB_dom"/>
</dbReference>
<dbReference type="RefSeq" id="WP_124948155.1">
    <property type="nucleotide sequence ID" value="NZ_BHVT01000076.1"/>
</dbReference>
<dbReference type="FunFam" id="3.40.50.300:FF:000920">
    <property type="entry name" value="Molybdopterin-guanine dinucleotide biosynthesis protein B"/>
    <property type="match status" value="1"/>
</dbReference>
<dbReference type="GO" id="GO:0006777">
    <property type="term" value="P:Mo-molybdopterin cofactor biosynthetic process"/>
    <property type="evidence" value="ECO:0007669"/>
    <property type="project" value="InterPro"/>
</dbReference>
<comment type="caution">
    <text evidence="2">The sequence shown here is derived from an EMBL/GenBank/DDBJ whole genome shotgun (WGS) entry which is preliminary data.</text>
</comment>
<evidence type="ECO:0000259" key="1">
    <source>
        <dbReference type="Pfam" id="PF03205"/>
    </source>
</evidence>
<dbReference type="Gene3D" id="3.40.50.300">
    <property type="entry name" value="P-loop containing nucleotide triphosphate hydrolases"/>
    <property type="match status" value="1"/>
</dbReference>
<sequence length="164" mass="18440">MKIFGFAGFSGSGKTTLIEQLIPVLLSKGLRVSLIKHAHHDFDIDQPGKDSYRHRKAGCAEVLVASGNRWALMHELRDEAEPSLDELLTHFSKCDLVLVEGFKKEPIPKLEIYRAENNKPLLYPEDSHIVAIATDSEVVTDLPILDINQPHIVADFILNYLELK</sequence>